<accession>A0A0N1I9M6</accession>
<sequence length="71" mass="7590">MPERASCEVIKGADRLRLRALSRSRSRSALIALPAGRCEIVGGSAPANSKRIRPGLCEKKKAGRCSPSRSV</sequence>
<dbReference type="Proteomes" id="UP000053240">
    <property type="component" value="Unassembled WGS sequence"/>
</dbReference>
<evidence type="ECO:0000313" key="2">
    <source>
        <dbReference type="Proteomes" id="UP000053240"/>
    </source>
</evidence>
<organism evidence="1 2">
    <name type="scientific">Papilio machaon</name>
    <name type="common">Old World swallowtail butterfly</name>
    <dbReference type="NCBI Taxonomy" id="76193"/>
    <lineage>
        <taxon>Eukaryota</taxon>
        <taxon>Metazoa</taxon>
        <taxon>Ecdysozoa</taxon>
        <taxon>Arthropoda</taxon>
        <taxon>Hexapoda</taxon>
        <taxon>Insecta</taxon>
        <taxon>Pterygota</taxon>
        <taxon>Neoptera</taxon>
        <taxon>Endopterygota</taxon>
        <taxon>Lepidoptera</taxon>
        <taxon>Glossata</taxon>
        <taxon>Ditrysia</taxon>
        <taxon>Papilionoidea</taxon>
        <taxon>Papilionidae</taxon>
        <taxon>Papilioninae</taxon>
        <taxon>Papilio</taxon>
    </lineage>
</organism>
<dbReference type="InParanoid" id="A0A0N1I9M6"/>
<dbReference type="EMBL" id="KQ460047">
    <property type="protein sequence ID" value="KPJ17989.1"/>
    <property type="molecule type" value="Genomic_DNA"/>
</dbReference>
<gene>
    <name evidence="1" type="ORF">RR48_02760</name>
</gene>
<protein>
    <submittedName>
        <fullName evidence="1">Uncharacterized protein</fullName>
    </submittedName>
</protein>
<dbReference type="AlphaFoldDB" id="A0A0N1I9M6"/>
<keyword evidence="2" id="KW-1185">Reference proteome</keyword>
<proteinExistence type="predicted"/>
<name>A0A0N1I9M6_PAPMA</name>
<evidence type="ECO:0000313" key="1">
    <source>
        <dbReference type="EMBL" id="KPJ17989.1"/>
    </source>
</evidence>
<reference evidence="1 2" key="1">
    <citation type="journal article" date="2015" name="Nat. Commun.">
        <title>Outbred genome sequencing and CRISPR/Cas9 gene editing in butterflies.</title>
        <authorList>
            <person name="Li X."/>
            <person name="Fan D."/>
            <person name="Zhang W."/>
            <person name="Liu G."/>
            <person name="Zhang L."/>
            <person name="Zhao L."/>
            <person name="Fang X."/>
            <person name="Chen L."/>
            <person name="Dong Y."/>
            <person name="Chen Y."/>
            <person name="Ding Y."/>
            <person name="Zhao R."/>
            <person name="Feng M."/>
            <person name="Zhu Y."/>
            <person name="Feng Y."/>
            <person name="Jiang X."/>
            <person name="Zhu D."/>
            <person name="Xiang H."/>
            <person name="Feng X."/>
            <person name="Li S."/>
            <person name="Wang J."/>
            <person name="Zhang G."/>
            <person name="Kronforst M.R."/>
            <person name="Wang W."/>
        </authorList>
    </citation>
    <scope>NUCLEOTIDE SEQUENCE [LARGE SCALE GENOMIC DNA]</scope>
    <source>
        <strain evidence="1">Ya'a_city_454_Pm</strain>
        <tissue evidence="1">Whole body</tissue>
    </source>
</reference>